<evidence type="ECO:0000313" key="1">
    <source>
        <dbReference type="EMBL" id="GAA2034552.1"/>
    </source>
</evidence>
<proteinExistence type="predicted"/>
<organism evidence="1 2">
    <name type="scientific">Catenulispora yoronensis</name>
    <dbReference type="NCBI Taxonomy" id="450799"/>
    <lineage>
        <taxon>Bacteria</taxon>
        <taxon>Bacillati</taxon>
        <taxon>Actinomycetota</taxon>
        <taxon>Actinomycetes</taxon>
        <taxon>Catenulisporales</taxon>
        <taxon>Catenulisporaceae</taxon>
        <taxon>Catenulispora</taxon>
    </lineage>
</organism>
<sequence>MTNFDLSVDVFRQYAAGVVAETDSVRALTLVQKIYQEGKFAQGKGDAAALQLLTDQLERCRREHKASGD</sequence>
<gene>
    <name evidence="1" type="ORF">GCM10009839_38850</name>
</gene>
<comment type="caution">
    <text evidence="1">The sequence shown here is derived from an EMBL/GenBank/DDBJ whole genome shotgun (WGS) entry which is preliminary data.</text>
</comment>
<reference evidence="2" key="1">
    <citation type="journal article" date="2019" name="Int. J. Syst. Evol. Microbiol.">
        <title>The Global Catalogue of Microorganisms (GCM) 10K type strain sequencing project: providing services to taxonomists for standard genome sequencing and annotation.</title>
        <authorList>
            <consortium name="The Broad Institute Genomics Platform"/>
            <consortium name="The Broad Institute Genome Sequencing Center for Infectious Disease"/>
            <person name="Wu L."/>
            <person name="Ma J."/>
        </authorList>
    </citation>
    <scope>NUCLEOTIDE SEQUENCE [LARGE SCALE GENOMIC DNA]</scope>
    <source>
        <strain evidence="2">JCM 16014</strain>
    </source>
</reference>
<accession>A0ABP5FYS9</accession>
<dbReference type="RefSeq" id="WP_344667038.1">
    <property type="nucleotide sequence ID" value="NZ_BAAAQN010000021.1"/>
</dbReference>
<keyword evidence="2" id="KW-1185">Reference proteome</keyword>
<name>A0ABP5FYS9_9ACTN</name>
<evidence type="ECO:0000313" key="2">
    <source>
        <dbReference type="Proteomes" id="UP001500751"/>
    </source>
</evidence>
<dbReference type="EMBL" id="BAAAQN010000021">
    <property type="protein sequence ID" value="GAA2034552.1"/>
    <property type="molecule type" value="Genomic_DNA"/>
</dbReference>
<dbReference type="Proteomes" id="UP001500751">
    <property type="component" value="Unassembled WGS sequence"/>
</dbReference>
<protein>
    <submittedName>
        <fullName evidence="1">Uncharacterized protein</fullName>
    </submittedName>
</protein>